<organism evidence="2 3">
    <name type="scientific">Streptosporangium oxazolinicum</name>
    <dbReference type="NCBI Taxonomy" id="909287"/>
    <lineage>
        <taxon>Bacteria</taxon>
        <taxon>Bacillati</taxon>
        <taxon>Actinomycetota</taxon>
        <taxon>Actinomycetes</taxon>
        <taxon>Streptosporangiales</taxon>
        <taxon>Streptosporangiaceae</taxon>
        <taxon>Streptosporangium</taxon>
    </lineage>
</organism>
<keyword evidence="3" id="KW-1185">Reference proteome</keyword>
<name>A0ABP8AUD6_9ACTN</name>
<gene>
    <name evidence="2" type="ORF">GCM10022252_29680</name>
</gene>
<reference evidence="3" key="1">
    <citation type="journal article" date="2019" name="Int. J. Syst. Evol. Microbiol.">
        <title>The Global Catalogue of Microorganisms (GCM) 10K type strain sequencing project: providing services to taxonomists for standard genome sequencing and annotation.</title>
        <authorList>
            <consortium name="The Broad Institute Genomics Platform"/>
            <consortium name="The Broad Institute Genome Sequencing Center for Infectious Disease"/>
            <person name="Wu L."/>
            <person name="Ma J."/>
        </authorList>
    </citation>
    <scope>NUCLEOTIDE SEQUENCE [LARGE SCALE GENOMIC DNA]</scope>
    <source>
        <strain evidence="3">JCM 17388</strain>
    </source>
</reference>
<protein>
    <recommendedName>
        <fullName evidence="4">DUF11 domain-containing protein</fullName>
    </recommendedName>
</protein>
<feature type="region of interest" description="Disordered" evidence="1">
    <location>
        <begin position="1"/>
        <end position="27"/>
    </location>
</feature>
<evidence type="ECO:0000256" key="1">
    <source>
        <dbReference type="SAM" id="MobiDB-lite"/>
    </source>
</evidence>
<evidence type="ECO:0000313" key="2">
    <source>
        <dbReference type="EMBL" id="GAA4190815.1"/>
    </source>
</evidence>
<dbReference type="Proteomes" id="UP001501251">
    <property type="component" value="Unassembled WGS sequence"/>
</dbReference>
<evidence type="ECO:0008006" key="4">
    <source>
        <dbReference type="Google" id="ProtNLM"/>
    </source>
</evidence>
<accession>A0ABP8AUD6</accession>
<dbReference type="EMBL" id="BAABAQ010000004">
    <property type="protein sequence ID" value="GAA4190815.1"/>
    <property type="molecule type" value="Genomic_DNA"/>
</dbReference>
<proteinExistence type="predicted"/>
<sequence length="221" mass="21610">MAGEDPDSTGRAGPGRPGSPGETGPARRTGLSRLAAALPVTIVTVAMTTAAATAAGPLTSGAGFPGDLVLTTVHDGPFEAGGTGTFSIDVTASPGSTGITRPTRVTYYFPSGLTPVRAWGTGWRCRIAAGIVDCDTRDLAAPGFQLPRITVGVAVSPTASGTLTASGRAVHAAHAARDAADAIDPGAETGPGAVGTAMETGPAPATVASTVQIVPAAPRTG</sequence>
<evidence type="ECO:0000313" key="3">
    <source>
        <dbReference type="Proteomes" id="UP001501251"/>
    </source>
</evidence>
<comment type="caution">
    <text evidence="2">The sequence shown here is derived from an EMBL/GenBank/DDBJ whole genome shotgun (WGS) entry which is preliminary data.</text>
</comment>